<organism evidence="2 3">
    <name type="scientific">Pseudoalteromonas luteoviolacea CPMOR-1</name>
    <dbReference type="NCBI Taxonomy" id="1365248"/>
    <lineage>
        <taxon>Bacteria</taxon>
        <taxon>Pseudomonadati</taxon>
        <taxon>Pseudomonadota</taxon>
        <taxon>Gammaproteobacteria</taxon>
        <taxon>Alteromonadales</taxon>
        <taxon>Pseudoalteromonadaceae</taxon>
        <taxon>Pseudoalteromonas</taxon>
    </lineage>
</organism>
<feature type="transmembrane region" description="Helical" evidence="1">
    <location>
        <begin position="40"/>
        <end position="62"/>
    </location>
</feature>
<dbReference type="EMBL" id="AUYC01000032">
    <property type="protein sequence ID" value="KZN62387.1"/>
    <property type="molecule type" value="Genomic_DNA"/>
</dbReference>
<comment type="caution">
    <text evidence="2">The sequence shown here is derived from an EMBL/GenBank/DDBJ whole genome shotgun (WGS) entry which is preliminary data.</text>
</comment>
<name>A0A167KAQ4_9GAMM</name>
<proteinExistence type="predicted"/>
<reference evidence="2 3" key="1">
    <citation type="submission" date="2013-07" db="EMBL/GenBank/DDBJ databases">
        <title>Comparative Genomic and Metabolomic Analysis of Twelve Strains of Pseudoalteromonas luteoviolacea.</title>
        <authorList>
            <person name="Vynne N.G."/>
            <person name="Mansson M."/>
            <person name="Gram L."/>
        </authorList>
    </citation>
    <scope>NUCLEOTIDE SEQUENCE [LARGE SCALE GENOMIC DNA]</scope>
    <source>
        <strain evidence="2 3">CPMOR-1</strain>
    </source>
</reference>
<keyword evidence="1" id="KW-0812">Transmembrane</keyword>
<dbReference type="Proteomes" id="UP000076486">
    <property type="component" value="Unassembled WGS sequence"/>
</dbReference>
<sequence>MRNKINFFNVFVEIIIVISLLISISYLVDELTSDINLKALLGLWGGLVFVFSPLITVPLAYIFWKHGISRRFKFYFIATCAHVSVGMFVLYAVINSKV</sequence>
<keyword evidence="1" id="KW-1133">Transmembrane helix</keyword>
<protein>
    <submittedName>
        <fullName evidence="2">Uncharacterized protein</fullName>
    </submittedName>
</protein>
<evidence type="ECO:0000313" key="3">
    <source>
        <dbReference type="Proteomes" id="UP000076486"/>
    </source>
</evidence>
<dbReference type="AlphaFoldDB" id="A0A167KAQ4"/>
<evidence type="ECO:0000313" key="2">
    <source>
        <dbReference type="EMBL" id="KZN62387.1"/>
    </source>
</evidence>
<feature type="transmembrane region" description="Helical" evidence="1">
    <location>
        <begin position="7"/>
        <end position="28"/>
    </location>
</feature>
<gene>
    <name evidence="2" type="ORF">N473_19230</name>
</gene>
<keyword evidence="1" id="KW-0472">Membrane</keyword>
<evidence type="ECO:0000256" key="1">
    <source>
        <dbReference type="SAM" id="Phobius"/>
    </source>
</evidence>
<accession>A0A167KAQ4</accession>
<feature type="transmembrane region" description="Helical" evidence="1">
    <location>
        <begin position="74"/>
        <end position="94"/>
    </location>
</feature>